<feature type="non-terminal residue" evidence="13">
    <location>
        <position position="223"/>
    </location>
</feature>
<keyword evidence="9" id="KW-0482">Metalloprotease</keyword>
<keyword evidence="10 11" id="KW-0472">Membrane</keyword>
<feature type="transmembrane region" description="Helical" evidence="11">
    <location>
        <begin position="20"/>
        <end position="49"/>
    </location>
</feature>
<evidence type="ECO:0000256" key="8">
    <source>
        <dbReference type="ARBA" id="ARBA00022989"/>
    </source>
</evidence>
<dbReference type="PANTHER" id="PTHR43221:SF3">
    <property type="entry name" value="SLL1280 PROTEIN"/>
    <property type="match status" value="1"/>
</dbReference>
<keyword evidence="3" id="KW-0645">Protease</keyword>
<sequence length="223" mass="24854">MITPDKIRVPNEKESLSLAIGIMIVLFVFIMGISIGVFIIPLFLAVLYVKSMQGRLLGNSVKVTENQFPEIYDIICHASKNLSMPIPDVFIHQSPVLQAFAMGIWGRKSVVLHSALVESMNYSELASIIGHEFTHIKCEHTSWGILANLHSSIPIPIISDILSFIFNKWSRKAEYTSDRGGLIVNQNSNASVYAIAKLAVGKELFEKLDLDVLKEQQVQISQD</sequence>
<evidence type="ECO:0000256" key="2">
    <source>
        <dbReference type="ARBA" id="ARBA00022475"/>
    </source>
</evidence>
<evidence type="ECO:0000256" key="6">
    <source>
        <dbReference type="ARBA" id="ARBA00022801"/>
    </source>
</evidence>
<protein>
    <recommendedName>
        <fullName evidence="12">Peptidase M48 domain-containing protein</fullName>
    </recommendedName>
</protein>
<gene>
    <name evidence="13" type="ORF">METZ01_LOCUS497429</name>
</gene>
<accession>A0A383DJZ4</accession>
<dbReference type="GO" id="GO:0006508">
    <property type="term" value="P:proteolysis"/>
    <property type="evidence" value="ECO:0007669"/>
    <property type="project" value="UniProtKB-KW"/>
</dbReference>
<evidence type="ECO:0000256" key="10">
    <source>
        <dbReference type="ARBA" id="ARBA00023136"/>
    </source>
</evidence>
<keyword evidence="2" id="KW-1003">Cell membrane</keyword>
<evidence type="ECO:0000256" key="11">
    <source>
        <dbReference type="SAM" id="Phobius"/>
    </source>
</evidence>
<evidence type="ECO:0000256" key="7">
    <source>
        <dbReference type="ARBA" id="ARBA00022833"/>
    </source>
</evidence>
<dbReference type="GO" id="GO:0046872">
    <property type="term" value="F:metal ion binding"/>
    <property type="evidence" value="ECO:0007669"/>
    <property type="project" value="UniProtKB-KW"/>
</dbReference>
<keyword evidence="7" id="KW-0862">Zinc</keyword>
<evidence type="ECO:0000259" key="12">
    <source>
        <dbReference type="Pfam" id="PF01435"/>
    </source>
</evidence>
<evidence type="ECO:0000313" key="13">
    <source>
        <dbReference type="EMBL" id="SVE44575.1"/>
    </source>
</evidence>
<organism evidence="13">
    <name type="scientific">marine metagenome</name>
    <dbReference type="NCBI Taxonomy" id="408172"/>
    <lineage>
        <taxon>unclassified sequences</taxon>
        <taxon>metagenomes</taxon>
        <taxon>ecological metagenomes</taxon>
    </lineage>
</organism>
<comment type="cofactor">
    <cofactor evidence="1">
        <name>Zn(2+)</name>
        <dbReference type="ChEBI" id="CHEBI:29105"/>
    </cofactor>
</comment>
<keyword evidence="4 11" id="KW-0812">Transmembrane</keyword>
<dbReference type="GO" id="GO:0004222">
    <property type="term" value="F:metalloendopeptidase activity"/>
    <property type="evidence" value="ECO:0007669"/>
    <property type="project" value="InterPro"/>
</dbReference>
<keyword evidence="5" id="KW-0479">Metal-binding</keyword>
<dbReference type="PANTHER" id="PTHR43221">
    <property type="entry name" value="PROTEASE HTPX"/>
    <property type="match status" value="1"/>
</dbReference>
<dbReference type="AlphaFoldDB" id="A0A383DJZ4"/>
<dbReference type="InterPro" id="IPR050083">
    <property type="entry name" value="HtpX_protease"/>
</dbReference>
<evidence type="ECO:0000256" key="1">
    <source>
        <dbReference type="ARBA" id="ARBA00001947"/>
    </source>
</evidence>
<dbReference type="Gene3D" id="3.30.2010.10">
    <property type="entry name" value="Metalloproteases ('zincins'), catalytic domain"/>
    <property type="match status" value="1"/>
</dbReference>
<dbReference type="CDD" id="cd07325">
    <property type="entry name" value="M48_Ste24p_like"/>
    <property type="match status" value="1"/>
</dbReference>
<evidence type="ECO:0000256" key="5">
    <source>
        <dbReference type="ARBA" id="ARBA00022723"/>
    </source>
</evidence>
<name>A0A383DJZ4_9ZZZZ</name>
<reference evidence="13" key="1">
    <citation type="submission" date="2018-05" db="EMBL/GenBank/DDBJ databases">
        <authorList>
            <person name="Lanie J.A."/>
            <person name="Ng W.-L."/>
            <person name="Kazmierczak K.M."/>
            <person name="Andrzejewski T.M."/>
            <person name="Davidsen T.M."/>
            <person name="Wayne K.J."/>
            <person name="Tettelin H."/>
            <person name="Glass J.I."/>
            <person name="Rusch D."/>
            <person name="Podicherti R."/>
            <person name="Tsui H.-C.T."/>
            <person name="Winkler M.E."/>
        </authorList>
    </citation>
    <scope>NUCLEOTIDE SEQUENCE</scope>
</reference>
<feature type="domain" description="Peptidase M48" evidence="12">
    <location>
        <begin position="67"/>
        <end position="146"/>
    </location>
</feature>
<dbReference type="Pfam" id="PF01435">
    <property type="entry name" value="Peptidase_M48"/>
    <property type="match status" value="1"/>
</dbReference>
<keyword evidence="8 11" id="KW-1133">Transmembrane helix</keyword>
<dbReference type="EMBL" id="UINC01217808">
    <property type="protein sequence ID" value="SVE44575.1"/>
    <property type="molecule type" value="Genomic_DNA"/>
</dbReference>
<keyword evidence="6" id="KW-0378">Hydrolase</keyword>
<dbReference type="InterPro" id="IPR001915">
    <property type="entry name" value="Peptidase_M48"/>
</dbReference>
<evidence type="ECO:0000256" key="9">
    <source>
        <dbReference type="ARBA" id="ARBA00023049"/>
    </source>
</evidence>
<proteinExistence type="predicted"/>
<evidence type="ECO:0000256" key="3">
    <source>
        <dbReference type="ARBA" id="ARBA00022670"/>
    </source>
</evidence>
<evidence type="ECO:0000256" key="4">
    <source>
        <dbReference type="ARBA" id="ARBA00022692"/>
    </source>
</evidence>